<organism evidence="2 3">
    <name type="scientific">Chelonia mydas</name>
    <name type="common">Green sea-turtle</name>
    <name type="synonym">Chelonia agassizi</name>
    <dbReference type="NCBI Taxonomy" id="8469"/>
    <lineage>
        <taxon>Eukaryota</taxon>
        <taxon>Metazoa</taxon>
        <taxon>Chordata</taxon>
        <taxon>Craniata</taxon>
        <taxon>Vertebrata</taxon>
        <taxon>Euteleostomi</taxon>
        <taxon>Archelosauria</taxon>
        <taxon>Testudinata</taxon>
        <taxon>Testudines</taxon>
        <taxon>Cryptodira</taxon>
        <taxon>Durocryptodira</taxon>
        <taxon>Americhelydia</taxon>
        <taxon>Chelonioidea</taxon>
        <taxon>Cheloniidae</taxon>
        <taxon>Chelonia</taxon>
    </lineage>
</organism>
<dbReference type="AlphaFoldDB" id="M7B5A0"/>
<sequence>MDKENKPLRLSPRPGRYPDTDPPAQEKAAHKYLESPSPSHQALSVNGKAFYQAVAEGKQAVIEVYGNEEHRTVGSNPGSPGVNGIFAVGFDAAGISPQPVRTWALLFFMQSEHTTMIFSTSEEGSFRS</sequence>
<protein>
    <submittedName>
        <fullName evidence="2">Uncharacterized protein</fullName>
    </submittedName>
</protein>
<dbReference type="Proteomes" id="UP000031443">
    <property type="component" value="Unassembled WGS sequence"/>
</dbReference>
<accession>M7B5A0</accession>
<evidence type="ECO:0000313" key="2">
    <source>
        <dbReference type="EMBL" id="EMP32294.1"/>
    </source>
</evidence>
<gene>
    <name evidence="2" type="ORF">UY3_10506</name>
</gene>
<keyword evidence="3" id="KW-1185">Reference proteome</keyword>
<name>M7B5A0_CHEMY</name>
<evidence type="ECO:0000256" key="1">
    <source>
        <dbReference type="SAM" id="MobiDB-lite"/>
    </source>
</evidence>
<feature type="region of interest" description="Disordered" evidence="1">
    <location>
        <begin position="1"/>
        <end position="40"/>
    </location>
</feature>
<reference evidence="3" key="1">
    <citation type="journal article" date="2013" name="Nat. Genet.">
        <title>The draft genomes of soft-shell turtle and green sea turtle yield insights into the development and evolution of the turtle-specific body plan.</title>
        <authorList>
            <person name="Wang Z."/>
            <person name="Pascual-Anaya J."/>
            <person name="Zadissa A."/>
            <person name="Li W."/>
            <person name="Niimura Y."/>
            <person name="Huang Z."/>
            <person name="Li C."/>
            <person name="White S."/>
            <person name="Xiong Z."/>
            <person name="Fang D."/>
            <person name="Wang B."/>
            <person name="Ming Y."/>
            <person name="Chen Y."/>
            <person name="Zheng Y."/>
            <person name="Kuraku S."/>
            <person name="Pignatelli M."/>
            <person name="Herrero J."/>
            <person name="Beal K."/>
            <person name="Nozawa M."/>
            <person name="Li Q."/>
            <person name="Wang J."/>
            <person name="Zhang H."/>
            <person name="Yu L."/>
            <person name="Shigenobu S."/>
            <person name="Wang J."/>
            <person name="Liu J."/>
            <person name="Flicek P."/>
            <person name="Searle S."/>
            <person name="Wang J."/>
            <person name="Kuratani S."/>
            <person name="Yin Y."/>
            <person name="Aken B."/>
            <person name="Zhang G."/>
            <person name="Irie N."/>
        </authorList>
    </citation>
    <scope>NUCLEOTIDE SEQUENCE [LARGE SCALE GENOMIC DNA]</scope>
</reference>
<evidence type="ECO:0000313" key="3">
    <source>
        <dbReference type="Proteomes" id="UP000031443"/>
    </source>
</evidence>
<proteinExistence type="predicted"/>
<dbReference type="EMBL" id="KB540908">
    <property type="protein sequence ID" value="EMP32294.1"/>
    <property type="molecule type" value="Genomic_DNA"/>
</dbReference>